<dbReference type="AlphaFoldDB" id="B0WNK4"/>
<dbReference type="SMART" id="SM00355">
    <property type="entry name" value="ZnF_C2H2"/>
    <property type="match status" value="5"/>
</dbReference>
<feature type="domain" description="C2H2-type" evidence="6">
    <location>
        <begin position="558"/>
        <end position="585"/>
    </location>
</feature>
<dbReference type="VEuPathDB" id="VectorBase:CQUJHB016389"/>
<dbReference type="VEuPathDB" id="VectorBase:CPIJ008549"/>
<dbReference type="HOGENOM" id="CLU_466358_0_0_1"/>
<evidence type="ECO:0000256" key="3">
    <source>
        <dbReference type="ARBA" id="ARBA00022771"/>
    </source>
</evidence>
<dbReference type="EnsemblMetazoa" id="CPIJ008549-RA">
    <property type="protein sequence ID" value="CPIJ008549-PA"/>
    <property type="gene ID" value="CPIJ008549"/>
</dbReference>
<dbReference type="GO" id="GO:0008270">
    <property type="term" value="F:zinc ion binding"/>
    <property type="evidence" value="ECO:0007669"/>
    <property type="project" value="UniProtKB-KW"/>
</dbReference>
<reference evidence="7" key="1">
    <citation type="submission" date="2007-03" db="EMBL/GenBank/DDBJ databases">
        <title>Annotation of Culex pipiens quinquefasciatus.</title>
        <authorList>
            <consortium name="The Broad Institute Genome Sequencing Platform"/>
            <person name="Atkinson P.W."/>
            <person name="Hemingway J."/>
            <person name="Christensen B.M."/>
            <person name="Higgs S."/>
            <person name="Kodira C."/>
            <person name="Hannick L."/>
            <person name="Megy K."/>
            <person name="O'Leary S."/>
            <person name="Pearson M."/>
            <person name="Haas B.J."/>
            <person name="Mauceli E."/>
            <person name="Wortman J.R."/>
            <person name="Lee N.H."/>
            <person name="Guigo R."/>
            <person name="Stanke M."/>
            <person name="Alvarado L."/>
            <person name="Amedeo P."/>
            <person name="Antoine C.H."/>
            <person name="Arensburger P."/>
            <person name="Bidwell S.L."/>
            <person name="Crawford M."/>
            <person name="Camaro F."/>
            <person name="Devon K."/>
            <person name="Engels R."/>
            <person name="Hammond M."/>
            <person name="Howarth C."/>
            <person name="Koehrsen M."/>
            <person name="Lawson D."/>
            <person name="Montgomery P."/>
            <person name="Nene V."/>
            <person name="Nusbaum C."/>
            <person name="Puiu D."/>
            <person name="Romero-Severson J."/>
            <person name="Severson D.W."/>
            <person name="Shumway M."/>
            <person name="Sisk P."/>
            <person name="Stolte C."/>
            <person name="Zeng Q."/>
            <person name="Eisenstadt E."/>
            <person name="Fraser-Liggett C."/>
            <person name="Strausberg R."/>
            <person name="Galagan J."/>
            <person name="Birren B."/>
            <person name="Collins F.H."/>
        </authorList>
    </citation>
    <scope>NUCLEOTIDE SEQUENCE [LARGE SCALE GENOMIC DNA]</scope>
    <source>
        <strain evidence="7">JHB</strain>
    </source>
</reference>
<dbReference type="SUPFAM" id="SSF57667">
    <property type="entry name" value="beta-beta-alpha zinc fingers"/>
    <property type="match status" value="3"/>
</dbReference>
<dbReference type="Gene3D" id="3.30.160.60">
    <property type="entry name" value="Classic Zinc Finger"/>
    <property type="match status" value="3"/>
</dbReference>
<dbReference type="Pfam" id="PF00096">
    <property type="entry name" value="zf-C2H2"/>
    <property type="match status" value="2"/>
</dbReference>
<keyword evidence="2" id="KW-0677">Repeat</keyword>
<evidence type="ECO:0000313" key="9">
    <source>
        <dbReference type="Proteomes" id="UP000002320"/>
    </source>
</evidence>
<feature type="domain" description="C2H2-type" evidence="6">
    <location>
        <begin position="420"/>
        <end position="447"/>
    </location>
</feature>
<dbReference type="FunCoup" id="B0WNK4">
    <property type="interactions" value="723"/>
</dbReference>
<gene>
    <name evidence="8" type="primary">6040967</name>
    <name evidence="7" type="ORF">CpipJ_CPIJ008549</name>
</gene>
<evidence type="ECO:0000313" key="7">
    <source>
        <dbReference type="EMBL" id="EDS31831.1"/>
    </source>
</evidence>
<feature type="domain" description="C2H2-type" evidence="6">
    <location>
        <begin position="504"/>
        <end position="527"/>
    </location>
</feature>
<dbReference type="OrthoDB" id="427030at2759"/>
<dbReference type="InterPro" id="IPR012934">
    <property type="entry name" value="Znf_AD"/>
</dbReference>
<dbReference type="eggNOG" id="KOG1721">
    <property type="taxonomic scope" value="Eukaryota"/>
</dbReference>
<evidence type="ECO:0000256" key="2">
    <source>
        <dbReference type="ARBA" id="ARBA00022737"/>
    </source>
</evidence>
<keyword evidence="4" id="KW-0862">Zinc</keyword>
<evidence type="ECO:0000256" key="4">
    <source>
        <dbReference type="ARBA" id="ARBA00022833"/>
    </source>
</evidence>
<dbReference type="VEuPathDB" id="VectorBase:CQUJHB002785"/>
<dbReference type="SMART" id="SM00868">
    <property type="entry name" value="zf-AD"/>
    <property type="match status" value="1"/>
</dbReference>
<accession>B0WNK4</accession>
<name>B0WNK4_CULQU</name>
<dbReference type="EMBL" id="DS232012">
    <property type="protein sequence ID" value="EDS31831.1"/>
    <property type="molecule type" value="Genomic_DNA"/>
</dbReference>
<dbReference type="GO" id="GO:0005634">
    <property type="term" value="C:nucleus"/>
    <property type="evidence" value="ECO:0007669"/>
    <property type="project" value="InterPro"/>
</dbReference>
<keyword evidence="9" id="KW-1185">Reference proteome</keyword>
<reference evidence="8" key="2">
    <citation type="submission" date="2021-02" db="UniProtKB">
        <authorList>
            <consortium name="EnsemblMetazoa"/>
        </authorList>
    </citation>
    <scope>IDENTIFICATION</scope>
    <source>
        <strain evidence="8">JHB</strain>
    </source>
</reference>
<keyword evidence="3 5" id="KW-0863">Zinc-finger</keyword>
<evidence type="ECO:0000256" key="1">
    <source>
        <dbReference type="ARBA" id="ARBA00022723"/>
    </source>
</evidence>
<proteinExistence type="predicted"/>
<dbReference type="PANTHER" id="PTHR24379">
    <property type="entry name" value="KRAB AND ZINC FINGER DOMAIN-CONTAINING"/>
    <property type="match status" value="1"/>
</dbReference>
<dbReference type="PROSITE" id="PS00028">
    <property type="entry name" value="ZINC_FINGER_C2H2_1"/>
    <property type="match status" value="3"/>
</dbReference>
<dbReference type="InParanoid" id="B0WNK4"/>
<evidence type="ECO:0000256" key="5">
    <source>
        <dbReference type="PROSITE-ProRule" id="PRU00042"/>
    </source>
</evidence>
<evidence type="ECO:0000313" key="8">
    <source>
        <dbReference type="EnsemblMetazoa" id="CPIJ008549-PA"/>
    </source>
</evidence>
<dbReference type="InterPro" id="IPR013087">
    <property type="entry name" value="Znf_C2H2_type"/>
</dbReference>
<dbReference type="PANTHER" id="PTHR24379:SF121">
    <property type="entry name" value="C2H2-TYPE DOMAIN-CONTAINING PROTEIN"/>
    <property type="match status" value="1"/>
</dbReference>
<organism>
    <name type="scientific">Culex quinquefasciatus</name>
    <name type="common">Southern house mosquito</name>
    <name type="synonym">Culex pungens</name>
    <dbReference type="NCBI Taxonomy" id="7176"/>
    <lineage>
        <taxon>Eukaryota</taxon>
        <taxon>Metazoa</taxon>
        <taxon>Ecdysozoa</taxon>
        <taxon>Arthropoda</taxon>
        <taxon>Hexapoda</taxon>
        <taxon>Insecta</taxon>
        <taxon>Pterygota</taxon>
        <taxon>Neoptera</taxon>
        <taxon>Endopterygota</taxon>
        <taxon>Diptera</taxon>
        <taxon>Nematocera</taxon>
        <taxon>Culicoidea</taxon>
        <taxon>Culicidae</taxon>
        <taxon>Culicinae</taxon>
        <taxon>Culicini</taxon>
        <taxon>Culex</taxon>
        <taxon>Culex</taxon>
    </lineage>
</organism>
<sequence length="585" mass="65525">MPVTPVRSINLQRLERFASLNLPHRISPLVDGIVLLDLLHVVLNGRLQAVDHLRHLVRKPIVVTPDAAHEPLHPALSLEAALPKVAHHLQHLPAGSAHDKVLQVKVDAKQLPEQIAELGRVLVRKLEKVSICGHFPDAESAKGGGWIADGGRFQRGNVLLLGVDDQLLLYEDCHRCASAMDNSTFCALCLRRSPSDGSFFGYNIGTNSKFRNTMNAVLGVQLELDDFYTCKSCLKLVQLLQDFRACCLEANVKLRQFGQGVKSDDKWLAGRTAQVIENVRVAVATHAELIRNLSVAVKVEAVDQVEESDASLGEYPSQYIDVKIEASDGEAEPEYLDFTQEMVSDMVEGEILIEEDDDDEIDFSTWIRSSDEAEGSVDTNDFPFEISECSKCNRTFDSVQGMKTHFVQCRGEDDAVHFKHKCPICSVSFRYPALLKTHMNKHDGKSPYKCRKRCNRSFVGNVNRYIHEMQCAKEPQKCPICNYDLKSKRALADHMIAVHGEAKHACGECGMRFRRGSWLTQHRVKLHGASILKTAQNQAVASCSAKQVVTTAESDSQFKCDECGKTFTHRPLMQYHKRRMHPVQN</sequence>
<dbReference type="KEGG" id="cqu:CpipJ_CPIJ008549"/>
<dbReference type="PROSITE" id="PS50157">
    <property type="entry name" value="ZINC_FINGER_C2H2_2"/>
    <property type="match status" value="3"/>
</dbReference>
<dbReference type="Proteomes" id="UP000002320">
    <property type="component" value="Unassembled WGS sequence"/>
</dbReference>
<protein>
    <recommendedName>
        <fullName evidence="6">C2H2-type domain-containing protein</fullName>
    </recommendedName>
</protein>
<keyword evidence="1" id="KW-0479">Metal-binding</keyword>
<evidence type="ECO:0000259" key="6">
    <source>
        <dbReference type="PROSITE" id="PS50157"/>
    </source>
</evidence>
<dbReference type="InterPro" id="IPR036236">
    <property type="entry name" value="Znf_C2H2_sf"/>
</dbReference>